<dbReference type="Gene3D" id="2.80.10.50">
    <property type="match status" value="1"/>
</dbReference>
<dbReference type="SUPFAM" id="SSF82109">
    <property type="entry name" value="MIR domain"/>
    <property type="match status" value="1"/>
</dbReference>
<name>A0A177VY58_BATDL</name>
<dbReference type="Proteomes" id="UP000077115">
    <property type="component" value="Unassembled WGS sequence"/>
</dbReference>
<dbReference type="EMBL" id="AATT01000296">
    <property type="protein sequence ID" value="OAJ32763.1"/>
    <property type="molecule type" value="Genomic_DNA"/>
</dbReference>
<dbReference type="AlphaFoldDB" id="A0A177VY58"/>
<feature type="signal peptide" evidence="4">
    <location>
        <begin position="1"/>
        <end position="18"/>
    </location>
</feature>
<dbReference type="Pfam" id="PF02815">
    <property type="entry name" value="MIR"/>
    <property type="match status" value="1"/>
</dbReference>
<gene>
    <name evidence="6" type="ORF">BDEG_28644</name>
</gene>
<reference evidence="6 7" key="2">
    <citation type="submission" date="2016-05" db="EMBL/GenBank/DDBJ databases">
        <title>Lineage-specific infection strategies underlie the spectrum of fungal disease in amphibians.</title>
        <authorList>
            <person name="Cuomo C.A."/>
            <person name="Farrer R.A."/>
            <person name="James T."/>
            <person name="Longcore J."/>
            <person name="Birren B."/>
        </authorList>
    </citation>
    <scope>NUCLEOTIDE SEQUENCE [LARGE SCALE GENOMIC DNA]</scope>
    <source>
        <strain evidence="6 7">JEL423</strain>
    </source>
</reference>
<evidence type="ECO:0000313" key="7">
    <source>
        <dbReference type="Proteomes" id="UP000077115"/>
    </source>
</evidence>
<evidence type="ECO:0000259" key="5">
    <source>
        <dbReference type="PROSITE" id="PS50919"/>
    </source>
</evidence>
<evidence type="ECO:0000313" key="6">
    <source>
        <dbReference type="EMBL" id="OAJ32763.1"/>
    </source>
</evidence>
<evidence type="ECO:0000256" key="2">
    <source>
        <dbReference type="ARBA" id="ARBA00022737"/>
    </source>
</evidence>
<feature type="region of interest" description="Disordered" evidence="3">
    <location>
        <begin position="114"/>
        <end position="133"/>
    </location>
</feature>
<comment type="caution">
    <text evidence="6">The sequence shown here is derived from an EMBL/GenBank/DDBJ whole genome shotgun (WGS) entry which is preliminary data.</text>
</comment>
<dbReference type="STRING" id="403673.A0A177VY58"/>
<keyword evidence="2" id="KW-0677">Repeat</keyword>
<feature type="compositionally biased region" description="Polar residues" evidence="3">
    <location>
        <begin position="114"/>
        <end position="126"/>
    </location>
</feature>
<dbReference type="eggNOG" id="KOG3358">
    <property type="taxonomic scope" value="Eukaryota"/>
</dbReference>
<sequence>MLIVFLTIAIIIARVASASEPFIIDKEFAAVTCGSGIKLVNKATGARLHSHEVHYGSGSGRQSVTGYPKGDDPNSLFVVGAALSGSCSRGQPVHCGDSIRLQHLNTRQYLHSQSGIQSPMSKNQEVSGHDQPGTGDNWIVQCLDSKEKLWGRERNIKLVHANTKHFLGTSSRFSFQNVITGQLEVSARSGKNGDEEIWSVQEGVFFATAAS</sequence>
<dbReference type="InterPro" id="IPR036300">
    <property type="entry name" value="MIR_dom_sf"/>
</dbReference>
<dbReference type="InterPro" id="IPR016093">
    <property type="entry name" value="MIR_motif"/>
</dbReference>
<proteinExistence type="predicted"/>
<dbReference type="SMART" id="SM00472">
    <property type="entry name" value="MIR"/>
    <property type="match status" value="3"/>
</dbReference>
<feature type="chain" id="PRO_5008077162" description="MIR domain-containing protein" evidence="4">
    <location>
        <begin position="19"/>
        <end position="211"/>
    </location>
</feature>
<feature type="domain" description="MIR" evidence="5">
    <location>
        <begin position="145"/>
        <end position="203"/>
    </location>
</feature>
<dbReference type="PANTHER" id="PTHR46809:SF2">
    <property type="entry name" value="GH21273P"/>
    <property type="match status" value="1"/>
</dbReference>
<reference evidence="6 7" key="1">
    <citation type="submission" date="2006-10" db="EMBL/GenBank/DDBJ databases">
        <title>The Genome Sequence of Batrachochytrium dendrobatidis JEL423.</title>
        <authorList>
            <consortium name="The Broad Institute Genome Sequencing Platform"/>
            <person name="Birren B."/>
            <person name="Lander E."/>
            <person name="Galagan J."/>
            <person name="Cuomo C."/>
            <person name="Devon K."/>
            <person name="Jaffe D."/>
            <person name="Butler J."/>
            <person name="Alvarez P."/>
            <person name="Gnerre S."/>
            <person name="Grabherr M."/>
            <person name="Kleber M."/>
            <person name="Mauceli E."/>
            <person name="Brockman W."/>
            <person name="Young S."/>
            <person name="LaButti K."/>
            <person name="Sykes S."/>
            <person name="DeCaprio D."/>
            <person name="Crawford M."/>
            <person name="Koehrsen M."/>
            <person name="Engels R."/>
            <person name="Montgomery P."/>
            <person name="Pearson M."/>
            <person name="Howarth C."/>
            <person name="Larson L."/>
            <person name="White J."/>
            <person name="O'Leary S."/>
            <person name="Kodira C."/>
            <person name="Zeng Q."/>
            <person name="Yandava C."/>
            <person name="Alvarado L."/>
            <person name="Longcore J."/>
            <person name="James T."/>
        </authorList>
    </citation>
    <scope>NUCLEOTIDE SEQUENCE [LARGE SCALE GENOMIC DNA]</scope>
    <source>
        <strain evidence="6 7">JEL423</strain>
    </source>
</reference>
<dbReference type="CDD" id="cd23279">
    <property type="entry name" value="beta-trefoil_MIR_SDF2-like"/>
    <property type="match status" value="1"/>
</dbReference>
<feature type="domain" description="MIR" evidence="5">
    <location>
        <begin position="28"/>
        <end position="82"/>
    </location>
</feature>
<evidence type="ECO:0000256" key="1">
    <source>
        <dbReference type="ARBA" id="ARBA00022729"/>
    </source>
</evidence>
<dbReference type="PROSITE" id="PS50919">
    <property type="entry name" value="MIR"/>
    <property type="match status" value="3"/>
</dbReference>
<organism evidence="6 7">
    <name type="scientific">Batrachochytrium dendrobatidis (strain JEL423)</name>
    <dbReference type="NCBI Taxonomy" id="403673"/>
    <lineage>
        <taxon>Eukaryota</taxon>
        <taxon>Fungi</taxon>
        <taxon>Fungi incertae sedis</taxon>
        <taxon>Chytridiomycota</taxon>
        <taxon>Chytridiomycota incertae sedis</taxon>
        <taxon>Chytridiomycetes</taxon>
        <taxon>Rhizophydiales</taxon>
        <taxon>Rhizophydiales incertae sedis</taxon>
        <taxon>Batrachochytrium</taxon>
    </lineage>
</organism>
<keyword evidence="1 4" id="KW-0732">Signal</keyword>
<accession>A0A177VY58</accession>
<feature type="domain" description="MIR" evidence="5">
    <location>
        <begin position="90"/>
        <end position="143"/>
    </location>
</feature>
<dbReference type="PANTHER" id="PTHR46809">
    <property type="entry name" value="STROMAL CELL-DERIVED FACTOR 2-LIKE PROTEIN"/>
    <property type="match status" value="1"/>
</dbReference>
<dbReference type="VEuPathDB" id="FungiDB:BDEG_28644"/>
<dbReference type="OrthoDB" id="5588846at2759"/>
<evidence type="ECO:0000256" key="3">
    <source>
        <dbReference type="SAM" id="MobiDB-lite"/>
    </source>
</evidence>
<protein>
    <recommendedName>
        <fullName evidence="5">MIR domain-containing protein</fullName>
    </recommendedName>
</protein>
<evidence type="ECO:0000256" key="4">
    <source>
        <dbReference type="SAM" id="SignalP"/>
    </source>
</evidence>